<dbReference type="Pfam" id="PF12833">
    <property type="entry name" value="HTH_18"/>
    <property type="match status" value="1"/>
</dbReference>
<dbReference type="GO" id="GO:0005829">
    <property type="term" value="C:cytosol"/>
    <property type="evidence" value="ECO:0007669"/>
    <property type="project" value="TreeGrafter"/>
</dbReference>
<dbReference type="SMART" id="SM00342">
    <property type="entry name" value="HTH_ARAC"/>
    <property type="match status" value="1"/>
</dbReference>
<dbReference type="PANTHER" id="PTHR47894">
    <property type="entry name" value="HTH-TYPE TRANSCRIPTIONAL REGULATOR GADX"/>
    <property type="match status" value="1"/>
</dbReference>
<evidence type="ECO:0000256" key="3">
    <source>
        <dbReference type="ARBA" id="ARBA00023163"/>
    </source>
</evidence>
<dbReference type="Gene3D" id="1.10.10.60">
    <property type="entry name" value="Homeodomain-like"/>
    <property type="match status" value="1"/>
</dbReference>
<evidence type="ECO:0000313" key="5">
    <source>
        <dbReference type="EMBL" id="KZM73335.1"/>
    </source>
</evidence>
<comment type="caution">
    <text evidence="5">The sequence shown here is derived from an EMBL/GenBank/DDBJ whole genome shotgun (WGS) entry which is preliminary data.</text>
</comment>
<evidence type="ECO:0000259" key="4">
    <source>
        <dbReference type="PROSITE" id="PS01124"/>
    </source>
</evidence>
<dbReference type="PANTHER" id="PTHR47894:SF1">
    <property type="entry name" value="HTH-TYPE TRANSCRIPTIONAL REGULATOR VQSM"/>
    <property type="match status" value="1"/>
</dbReference>
<dbReference type="STRING" id="455432.AWN90_32270"/>
<evidence type="ECO:0000256" key="2">
    <source>
        <dbReference type="ARBA" id="ARBA00023125"/>
    </source>
</evidence>
<dbReference type="EMBL" id="LWGR01000007">
    <property type="protein sequence ID" value="KZM73335.1"/>
    <property type="molecule type" value="Genomic_DNA"/>
</dbReference>
<dbReference type="Pfam" id="PF12625">
    <property type="entry name" value="Arabinose_bd"/>
    <property type="match status" value="1"/>
</dbReference>
<dbReference type="InterPro" id="IPR018060">
    <property type="entry name" value="HTH_AraC"/>
</dbReference>
<keyword evidence="6" id="KW-1185">Reference proteome</keyword>
<keyword evidence="2" id="KW-0238">DNA-binding</keyword>
<proteinExistence type="predicted"/>
<dbReference type="Proteomes" id="UP000076512">
    <property type="component" value="Unassembled WGS sequence"/>
</dbReference>
<name>A0A164MGG1_9NOCA</name>
<gene>
    <name evidence="5" type="ORF">AWN90_32270</name>
</gene>
<dbReference type="AlphaFoldDB" id="A0A164MGG1"/>
<dbReference type="InterPro" id="IPR009057">
    <property type="entry name" value="Homeodomain-like_sf"/>
</dbReference>
<dbReference type="GO" id="GO:0000976">
    <property type="term" value="F:transcription cis-regulatory region binding"/>
    <property type="evidence" value="ECO:0007669"/>
    <property type="project" value="TreeGrafter"/>
</dbReference>
<dbReference type="RefSeq" id="WP_067590501.1">
    <property type="nucleotide sequence ID" value="NZ_JABMCZ010000001.1"/>
</dbReference>
<dbReference type="SUPFAM" id="SSF46689">
    <property type="entry name" value="Homeodomain-like"/>
    <property type="match status" value="1"/>
</dbReference>
<evidence type="ECO:0000313" key="6">
    <source>
        <dbReference type="Proteomes" id="UP000076512"/>
    </source>
</evidence>
<feature type="domain" description="HTH araC/xylS-type" evidence="4">
    <location>
        <begin position="238"/>
        <end position="339"/>
    </location>
</feature>
<protein>
    <recommendedName>
        <fullName evidence="4">HTH araC/xylS-type domain-containing protein</fullName>
    </recommendedName>
</protein>
<keyword evidence="3" id="KW-0804">Transcription</keyword>
<organism evidence="5 6">
    <name type="scientific">Nocardia terpenica</name>
    <dbReference type="NCBI Taxonomy" id="455432"/>
    <lineage>
        <taxon>Bacteria</taxon>
        <taxon>Bacillati</taxon>
        <taxon>Actinomycetota</taxon>
        <taxon>Actinomycetes</taxon>
        <taxon>Mycobacteriales</taxon>
        <taxon>Nocardiaceae</taxon>
        <taxon>Nocardia</taxon>
    </lineage>
</organism>
<dbReference type="PROSITE" id="PS01124">
    <property type="entry name" value="HTH_ARAC_FAMILY_2"/>
    <property type="match status" value="1"/>
</dbReference>
<sequence length="372" mass="41221">MGRFDPQFSAANIAPTALVSLCAFATERGVDPEPWFLGTGMAAEKLDAPGTWVSYRQATSIIRCAVRSMSERSIGLAVGARNAIVGFGILGFAMRSCRTVGEAAVLGKEMRRLAGCLTDFDLIRDRELTAVRVLQPMPDPELVRFLTEHTMSAALSFGRSLVDDEFGPIVARLSYAEPAYSAEYRRYFRCPVEFDCAVSELVFPVELFRRPIPTHSRASLGAALDTCRRMIGAADPRYDIVASVESILDEPSRTSMSMAEVADRLFVTERTLRRHLHTAGERFSDIRDRVRQRRALRLVRGTRMTIAQIAVETGYSDAREFRRAYVRWNGEPPSRTRRSAELLDIGCDTKFGTAVGPFRIGGIIGEGAATYS</sequence>
<accession>A0A164MGG1</accession>
<dbReference type="InterPro" id="IPR032687">
    <property type="entry name" value="AraC-type_N"/>
</dbReference>
<reference evidence="5 6" key="1">
    <citation type="submission" date="2016-04" db="EMBL/GenBank/DDBJ databases">
        <authorList>
            <person name="Evans L.H."/>
            <person name="Alamgir A."/>
            <person name="Owens N."/>
            <person name="Weber N.D."/>
            <person name="Virtaneva K."/>
            <person name="Barbian K."/>
            <person name="Babar A."/>
            <person name="Rosenke K."/>
        </authorList>
    </citation>
    <scope>NUCLEOTIDE SEQUENCE [LARGE SCALE GENOMIC DNA]</scope>
    <source>
        <strain evidence="5 6">IFM 0406</strain>
    </source>
</reference>
<evidence type="ECO:0000256" key="1">
    <source>
        <dbReference type="ARBA" id="ARBA00023015"/>
    </source>
</evidence>
<keyword evidence="1" id="KW-0805">Transcription regulation</keyword>
<dbReference type="GO" id="GO:0003700">
    <property type="term" value="F:DNA-binding transcription factor activity"/>
    <property type="evidence" value="ECO:0007669"/>
    <property type="project" value="InterPro"/>
</dbReference>